<name>A0ABN9QLW4_9DINO</name>
<evidence type="ECO:0000313" key="4">
    <source>
        <dbReference type="Proteomes" id="UP001189429"/>
    </source>
</evidence>
<feature type="region of interest" description="Disordered" evidence="2">
    <location>
        <begin position="705"/>
        <end position="758"/>
    </location>
</feature>
<feature type="compositionally biased region" description="Low complexity" evidence="2">
    <location>
        <begin position="290"/>
        <end position="299"/>
    </location>
</feature>
<accession>A0ABN9QLW4</accession>
<feature type="non-terminal residue" evidence="3">
    <location>
        <position position="852"/>
    </location>
</feature>
<keyword evidence="1" id="KW-0175">Coiled coil</keyword>
<organism evidence="3 4">
    <name type="scientific">Prorocentrum cordatum</name>
    <dbReference type="NCBI Taxonomy" id="2364126"/>
    <lineage>
        <taxon>Eukaryota</taxon>
        <taxon>Sar</taxon>
        <taxon>Alveolata</taxon>
        <taxon>Dinophyceae</taxon>
        <taxon>Prorocentrales</taxon>
        <taxon>Prorocentraceae</taxon>
        <taxon>Prorocentrum</taxon>
    </lineage>
</organism>
<reference evidence="3" key="1">
    <citation type="submission" date="2023-10" db="EMBL/GenBank/DDBJ databases">
        <authorList>
            <person name="Chen Y."/>
            <person name="Shah S."/>
            <person name="Dougan E. K."/>
            <person name="Thang M."/>
            <person name="Chan C."/>
        </authorList>
    </citation>
    <scope>NUCLEOTIDE SEQUENCE [LARGE SCALE GENOMIC DNA]</scope>
</reference>
<proteinExistence type="predicted"/>
<feature type="compositionally biased region" description="Low complexity" evidence="2">
    <location>
        <begin position="83"/>
        <end position="106"/>
    </location>
</feature>
<protein>
    <submittedName>
        <fullName evidence="3">Uncharacterized protein</fullName>
    </submittedName>
</protein>
<gene>
    <name evidence="3" type="ORF">PCOR1329_LOCUS11519</name>
</gene>
<evidence type="ECO:0000256" key="1">
    <source>
        <dbReference type="SAM" id="Coils"/>
    </source>
</evidence>
<keyword evidence="4" id="KW-1185">Reference proteome</keyword>
<feature type="non-terminal residue" evidence="3">
    <location>
        <position position="1"/>
    </location>
</feature>
<feature type="region of interest" description="Disordered" evidence="2">
    <location>
        <begin position="1"/>
        <end position="20"/>
    </location>
</feature>
<comment type="caution">
    <text evidence="3">The sequence shown here is derived from an EMBL/GenBank/DDBJ whole genome shotgun (WGS) entry which is preliminary data.</text>
</comment>
<evidence type="ECO:0000256" key="2">
    <source>
        <dbReference type="SAM" id="MobiDB-lite"/>
    </source>
</evidence>
<dbReference type="EMBL" id="CAUYUJ010003331">
    <property type="protein sequence ID" value="CAK0804838.1"/>
    <property type="molecule type" value="Genomic_DNA"/>
</dbReference>
<feature type="region of interest" description="Disordered" evidence="2">
    <location>
        <begin position="58"/>
        <end position="110"/>
    </location>
</feature>
<feature type="region of interest" description="Disordered" evidence="2">
    <location>
        <begin position="277"/>
        <end position="299"/>
    </location>
</feature>
<dbReference type="Proteomes" id="UP001189429">
    <property type="component" value="Unassembled WGS sequence"/>
</dbReference>
<feature type="compositionally biased region" description="Basic and acidic residues" evidence="2">
    <location>
        <begin position="707"/>
        <end position="744"/>
    </location>
</feature>
<feature type="coiled-coil region" evidence="1">
    <location>
        <begin position="164"/>
        <end position="233"/>
    </location>
</feature>
<evidence type="ECO:0000313" key="3">
    <source>
        <dbReference type="EMBL" id="CAK0804838.1"/>
    </source>
</evidence>
<sequence>ARPLGQHSSGHGEVPARRRQQQAQQVLLDVQLRRVELGLAHPCLGCGYAAPPWALGVSPAKARPKADKGGWVDQPRGRRVQRQARSAASRTASAKSQTSASAASGAPSGGGAAAIERLQAAVEQLEALQAEPPDGVGGCFTDVVASQLEAKRAELVRAQKANAISKGEKRLRAARQELVQEQAARDLVEAQLQKAQEELAELDAEVEEASRALQVLEEAAREEAEALRRQRAAEWAGASQVPGLLMQLGKLPEAWGSCNFEVAWAAIRAQMEAAVAPGSHSQPRSEAKPSSVAARAASGRRWPRHASGSWLQRQRAWLFWLLVLLAAPLGAASEVRSQDQRVPSKASAAGLRQHECGRAGAARLGGKRRRSLGGVLAPPAPGQATAPVEPCRWRWEAGSLPIALQEAACQRVQVVESALVGFHGIDVGDPPRYPGHAAGPSIVREPLSAEEGEVEALEFGASEWSDFMGQAGERCASPADAVVRTLERFGWYLESERCMVADLGDEFDPMFHGPRALSIEASSDARQASNRHEKRKLSSGPFLLRPLFGGAIGQLLGPGIELCVRGQRARGAYISNARWAMRAWRCRRPVSGRLDGKRYLGGSAKDSEGLPPAGERRQVQAATAVEPHLAGAALGVGAPAKRPRLESGRSTGGSAAALSATAAFFSILGHALSYACAGEGEGAQDIVTCSKRGACKVLGSHAGAKPRLKERCPGDKTNKSDRNQRSLWERGHHPGGRPRADKQRVKGGGIPALRSQGPVPGHAQVRYLEWLGIEAESAGGAPAAASSSGSSPAAPAAVQAAGDAAASLPLQRPASTRAGLLGVHGTTEEEYAAADSTAIDGQVSRRVRRRLG</sequence>